<evidence type="ECO:0000313" key="2">
    <source>
        <dbReference type="Proteomes" id="UP001634007"/>
    </source>
</evidence>
<comment type="caution">
    <text evidence="1">The sequence shown here is derived from an EMBL/GenBank/DDBJ whole genome shotgun (WGS) entry which is preliminary data.</text>
</comment>
<protein>
    <submittedName>
        <fullName evidence="1">Uncharacterized protein</fullName>
    </submittedName>
</protein>
<dbReference type="EMBL" id="JBJKBG010000010">
    <property type="protein sequence ID" value="KAL3719179.1"/>
    <property type="molecule type" value="Genomic_DNA"/>
</dbReference>
<dbReference type="Proteomes" id="UP001634007">
    <property type="component" value="Unassembled WGS sequence"/>
</dbReference>
<reference evidence="1 2" key="1">
    <citation type="submission" date="2024-11" db="EMBL/GenBank/DDBJ databases">
        <title>Chromosome-level genome assembly of Eucalyptus globulus Labill. provides insights into its genome evolution.</title>
        <authorList>
            <person name="Li X."/>
        </authorList>
    </citation>
    <scope>NUCLEOTIDE SEQUENCE [LARGE SCALE GENOMIC DNA]</scope>
    <source>
        <strain evidence="1">CL2024</strain>
        <tissue evidence="1">Fresh tender leaves</tissue>
    </source>
</reference>
<proteinExistence type="predicted"/>
<dbReference type="AlphaFoldDB" id="A0ABD3IYY4"/>
<name>A0ABD3IYY4_EUCGL</name>
<gene>
    <name evidence="1" type="ORF">ACJRO7_004177</name>
</gene>
<accession>A0ABD3IYY4</accession>
<organism evidence="1 2">
    <name type="scientific">Eucalyptus globulus</name>
    <name type="common">Tasmanian blue gum</name>
    <dbReference type="NCBI Taxonomy" id="34317"/>
    <lineage>
        <taxon>Eukaryota</taxon>
        <taxon>Viridiplantae</taxon>
        <taxon>Streptophyta</taxon>
        <taxon>Embryophyta</taxon>
        <taxon>Tracheophyta</taxon>
        <taxon>Spermatophyta</taxon>
        <taxon>Magnoliopsida</taxon>
        <taxon>eudicotyledons</taxon>
        <taxon>Gunneridae</taxon>
        <taxon>Pentapetalae</taxon>
        <taxon>rosids</taxon>
        <taxon>malvids</taxon>
        <taxon>Myrtales</taxon>
        <taxon>Myrtaceae</taxon>
        <taxon>Myrtoideae</taxon>
        <taxon>Eucalypteae</taxon>
        <taxon>Eucalyptus</taxon>
    </lineage>
</organism>
<evidence type="ECO:0000313" key="1">
    <source>
        <dbReference type="EMBL" id="KAL3719179.1"/>
    </source>
</evidence>
<keyword evidence="2" id="KW-1185">Reference proteome</keyword>
<dbReference type="PANTHER" id="PTHR34672">
    <property type="entry name" value="POLLEN-SPECIFIC ARABINOGALACTA PROTEIN BAN102"/>
    <property type="match status" value="1"/>
</dbReference>
<dbReference type="PANTHER" id="PTHR34672:SF2">
    <property type="entry name" value="ARABINOGALACTAN PROTEIN 23"/>
    <property type="match status" value="1"/>
</dbReference>
<dbReference type="InterPro" id="IPR044702">
    <property type="entry name" value="AGP23/40"/>
</dbReference>
<sequence>MHTSAPRLPPARVIMAATEPVAAPAPAPTSAAAATLPAVCSLVDASLASFLAYNLR</sequence>